<comment type="caution">
    <text evidence="6">The sequence shown here is derived from an EMBL/GenBank/DDBJ whole genome shotgun (WGS) entry which is preliminary data.</text>
</comment>
<keyword evidence="4" id="KW-0963">Cytoplasm</keyword>
<proteinExistence type="inferred from homology"/>
<accession>A0A2J8RJP2</accession>
<keyword evidence="3 4" id="KW-0175">Coiled coil</keyword>
<organism evidence="6">
    <name type="scientific">Pongo abelii</name>
    <name type="common">Sumatran orangutan</name>
    <name type="synonym">Pongo pygmaeus abelii</name>
    <dbReference type="NCBI Taxonomy" id="9601"/>
    <lineage>
        <taxon>Eukaryota</taxon>
        <taxon>Metazoa</taxon>
        <taxon>Chordata</taxon>
        <taxon>Craniata</taxon>
        <taxon>Vertebrata</taxon>
        <taxon>Euteleostomi</taxon>
        <taxon>Mammalia</taxon>
        <taxon>Eutheria</taxon>
        <taxon>Euarchontoglires</taxon>
        <taxon>Primates</taxon>
        <taxon>Haplorrhini</taxon>
        <taxon>Catarrhini</taxon>
        <taxon>Hominidae</taxon>
        <taxon>Pongo</taxon>
    </lineage>
</organism>
<feature type="compositionally biased region" description="Basic and acidic residues" evidence="5">
    <location>
        <begin position="109"/>
        <end position="118"/>
    </location>
</feature>
<sequence>MAELRQVPGGRETPQGELRPEVVEDEVPRSPVAEEPGGGGSSSSEAKLSPREEEELDPRIQEELEHLNQASEEINQVELQLDVRGQDHLSEDPAGVGEETEYTGFPLGELHRESPALL</sequence>
<dbReference type="AlphaFoldDB" id="A0A2J8RJP2"/>
<comment type="domain">
    <text evidence="4">The N-terminal half of the protein mediates interaction with RAB11A and functions as guanine nucleotide exchange factor. Four long alpha-helices (interrupted by a central kink) assemble into coiled coils, giving rise to a 'V' shape.</text>
</comment>
<evidence type="ECO:0000256" key="1">
    <source>
        <dbReference type="ARBA" id="ARBA00007796"/>
    </source>
</evidence>
<dbReference type="GO" id="GO:0035556">
    <property type="term" value="P:intracellular signal transduction"/>
    <property type="evidence" value="ECO:0007669"/>
    <property type="project" value="UniProtKB-UniRule"/>
</dbReference>
<evidence type="ECO:0000256" key="3">
    <source>
        <dbReference type="ARBA" id="ARBA00023054"/>
    </source>
</evidence>
<evidence type="ECO:0000256" key="5">
    <source>
        <dbReference type="SAM" id="MobiDB-lite"/>
    </source>
</evidence>
<comment type="subunit">
    <text evidence="4">Interacts with GDP-bound and nucleotide-free forms of RAB11A.</text>
</comment>
<comment type="similarity">
    <text evidence="1 4">Belongs to the SH3BP5 family.</text>
</comment>
<feature type="region of interest" description="Disordered" evidence="5">
    <location>
        <begin position="1"/>
        <end position="59"/>
    </location>
</feature>
<dbReference type="GO" id="GO:0004860">
    <property type="term" value="F:protein kinase inhibitor activity"/>
    <property type="evidence" value="ECO:0007669"/>
    <property type="project" value="TreeGrafter"/>
</dbReference>
<name>A0A2J8RJP2_PONAB</name>
<gene>
    <name evidence="6" type="ORF">CR201_G0050370</name>
</gene>
<dbReference type="PANTHER" id="PTHR19423:SF8">
    <property type="entry name" value="SH3 DOMAIN-BINDING PROTEIN 5-LIKE"/>
    <property type="match status" value="1"/>
</dbReference>
<comment type="subcellular location">
    <subcellularLocation>
        <location evidence="4">Cytoplasm</location>
    </subcellularLocation>
    <text evidence="4">Colocalizes with RAB11A on cytoplasmic vesicle membranes.</text>
</comment>
<dbReference type="InterPro" id="IPR007940">
    <property type="entry name" value="SH3BP5"/>
</dbReference>
<evidence type="ECO:0000313" key="6">
    <source>
        <dbReference type="EMBL" id="PNJ08738.1"/>
    </source>
</evidence>
<feature type="region of interest" description="Disordered" evidence="5">
    <location>
        <begin position="81"/>
        <end position="118"/>
    </location>
</feature>
<comment type="function">
    <text evidence="4">Functions as guanine nucleotide exchange factor (GEF) for RAB11A.</text>
</comment>
<dbReference type="PANTHER" id="PTHR19423">
    <property type="entry name" value="SH3 DOMAIN-BINDING PROTEIN 5"/>
    <property type="match status" value="1"/>
</dbReference>
<dbReference type="GO" id="GO:0005737">
    <property type="term" value="C:cytoplasm"/>
    <property type="evidence" value="ECO:0007669"/>
    <property type="project" value="UniProtKB-SubCell"/>
</dbReference>
<evidence type="ECO:0000256" key="4">
    <source>
        <dbReference type="RuleBase" id="RU369054"/>
    </source>
</evidence>
<reference evidence="6" key="1">
    <citation type="submission" date="2017-12" db="EMBL/GenBank/DDBJ databases">
        <title>High-resolution comparative analysis of great ape genomes.</title>
        <authorList>
            <person name="Pollen A."/>
            <person name="Hastie A."/>
            <person name="Hormozdiari F."/>
            <person name="Dougherty M."/>
            <person name="Liu R."/>
            <person name="Chaisson M."/>
            <person name="Hoppe E."/>
            <person name="Hill C."/>
            <person name="Pang A."/>
            <person name="Hillier L."/>
            <person name="Baker C."/>
            <person name="Armstrong J."/>
            <person name="Shendure J."/>
            <person name="Paten B."/>
            <person name="Wilson R."/>
            <person name="Chao H."/>
            <person name="Schneider V."/>
            <person name="Ventura M."/>
            <person name="Kronenberg Z."/>
            <person name="Murali S."/>
            <person name="Gordon D."/>
            <person name="Cantsilieris S."/>
            <person name="Munson K."/>
            <person name="Nelson B."/>
            <person name="Raja A."/>
            <person name="Underwood J."/>
            <person name="Diekhans M."/>
            <person name="Fiddes I."/>
            <person name="Haussler D."/>
            <person name="Eichler E."/>
        </authorList>
    </citation>
    <scope>NUCLEOTIDE SEQUENCE [LARGE SCALE GENOMIC DNA]</scope>
    <source>
        <strain evidence="6">Susie</strain>
    </source>
</reference>
<keyword evidence="2 4" id="KW-0344">Guanine-nucleotide releasing factor</keyword>
<feature type="compositionally biased region" description="Basic and acidic residues" evidence="5">
    <location>
        <begin position="18"/>
        <end position="28"/>
    </location>
</feature>
<dbReference type="EMBL" id="NDHI03003683">
    <property type="protein sequence ID" value="PNJ08738.1"/>
    <property type="molecule type" value="Genomic_DNA"/>
</dbReference>
<dbReference type="GO" id="GO:0017124">
    <property type="term" value="F:SH3 domain binding"/>
    <property type="evidence" value="ECO:0007669"/>
    <property type="project" value="UniProtKB-UniRule"/>
</dbReference>
<dbReference type="Pfam" id="PF05276">
    <property type="entry name" value="SH3BP5"/>
    <property type="match status" value="1"/>
</dbReference>
<evidence type="ECO:0000256" key="2">
    <source>
        <dbReference type="ARBA" id="ARBA00022658"/>
    </source>
</evidence>
<protein>
    <recommendedName>
        <fullName evidence="4">SH3 domain-binding protein 5</fullName>
        <shortName evidence="4">SH3BP-5</shortName>
    </recommendedName>
</protein>
<dbReference type="GO" id="GO:0005085">
    <property type="term" value="F:guanyl-nucleotide exchange factor activity"/>
    <property type="evidence" value="ECO:0007669"/>
    <property type="project" value="UniProtKB-UniRule"/>
</dbReference>